<protein>
    <submittedName>
        <fullName evidence="1">Uncharacterized protein</fullName>
    </submittedName>
</protein>
<dbReference type="Proteomes" id="UP000054423">
    <property type="component" value="Unassembled WGS sequence"/>
</dbReference>
<accession>W2LRB6</accession>
<organism evidence="1">
    <name type="scientific">Phytophthora nicotianae</name>
    <name type="common">Potato buckeye rot agent</name>
    <name type="synonym">Phytophthora parasitica</name>
    <dbReference type="NCBI Taxonomy" id="4792"/>
    <lineage>
        <taxon>Eukaryota</taxon>
        <taxon>Sar</taxon>
        <taxon>Stramenopiles</taxon>
        <taxon>Oomycota</taxon>
        <taxon>Peronosporomycetes</taxon>
        <taxon>Peronosporales</taxon>
        <taxon>Peronosporaceae</taxon>
        <taxon>Phytophthora</taxon>
    </lineage>
</organism>
<gene>
    <name evidence="1" type="ORF">L917_03945</name>
</gene>
<sequence>MEPWRVWRARCASTRRAVWLLVAKLASREAFLLQTQTNHR</sequence>
<name>W2LRB6_PHYNI</name>
<evidence type="ECO:0000313" key="1">
    <source>
        <dbReference type="EMBL" id="ETL99155.1"/>
    </source>
</evidence>
<dbReference type="AlphaFoldDB" id="W2LRB6"/>
<reference evidence="1" key="1">
    <citation type="submission" date="2013-11" db="EMBL/GenBank/DDBJ databases">
        <title>The Genome Sequence of Phytophthora parasitica CHvinca01.</title>
        <authorList>
            <consortium name="The Broad Institute Genomics Platform"/>
            <person name="Russ C."/>
            <person name="Tyler B."/>
            <person name="Panabieres F."/>
            <person name="Shan W."/>
            <person name="Tripathy S."/>
            <person name="Grunwald N."/>
            <person name="Machado M."/>
            <person name="Johnson C.S."/>
            <person name="Arredondo F."/>
            <person name="Hong C."/>
            <person name="Coffey M."/>
            <person name="Young S.K."/>
            <person name="Zeng Q."/>
            <person name="Gargeya S."/>
            <person name="Fitzgerald M."/>
            <person name="Abouelleil A."/>
            <person name="Alvarado L."/>
            <person name="Chapman S.B."/>
            <person name="Gainer-Dewar J."/>
            <person name="Goldberg J."/>
            <person name="Griggs A."/>
            <person name="Gujja S."/>
            <person name="Hansen M."/>
            <person name="Howarth C."/>
            <person name="Imamovic A."/>
            <person name="Ireland A."/>
            <person name="Larimer J."/>
            <person name="McCowan C."/>
            <person name="Murphy C."/>
            <person name="Pearson M."/>
            <person name="Poon T.W."/>
            <person name="Priest M."/>
            <person name="Roberts A."/>
            <person name="Saif S."/>
            <person name="Shea T."/>
            <person name="Sykes S."/>
            <person name="Wortman J."/>
            <person name="Nusbaum C."/>
            <person name="Birren B."/>
        </authorList>
    </citation>
    <scope>NUCLEOTIDE SEQUENCE [LARGE SCALE GENOMIC DNA]</scope>
    <source>
        <strain evidence="1">CHvinca01</strain>
    </source>
</reference>
<proteinExistence type="predicted"/>
<dbReference type="EMBL" id="KI678413">
    <property type="protein sequence ID" value="ETL99155.1"/>
    <property type="molecule type" value="Genomic_DNA"/>
</dbReference>